<proteinExistence type="predicted"/>
<dbReference type="Pfam" id="PF08713">
    <property type="entry name" value="DNA_alkylation"/>
    <property type="match status" value="1"/>
</dbReference>
<dbReference type="InParanoid" id="A0A545AKE2"/>
<name>A0A545AKE2_9ACTN</name>
<dbReference type="Proteomes" id="UP000317982">
    <property type="component" value="Unassembled WGS sequence"/>
</dbReference>
<comment type="caution">
    <text evidence="1">The sequence shown here is derived from an EMBL/GenBank/DDBJ whole genome shotgun (WGS) entry which is preliminary data.</text>
</comment>
<dbReference type="PANTHER" id="PTHR34070:SF1">
    <property type="entry name" value="DNA ALKYLATION REPAIR PROTEIN"/>
    <property type="match status" value="1"/>
</dbReference>
<dbReference type="PANTHER" id="PTHR34070">
    <property type="entry name" value="ARMADILLO-TYPE FOLD"/>
    <property type="match status" value="1"/>
</dbReference>
<dbReference type="EMBL" id="VIRS01000022">
    <property type="protein sequence ID" value="TQS41769.1"/>
    <property type="molecule type" value="Genomic_DNA"/>
</dbReference>
<dbReference type="OrthoDB" id="9775346at2"/>
<accession>A0A545AKE2</accession>
<dbReference type="CDD" id="cd07064">
    <property type="entry name" value="AlkD_like_1"/>
    <property type="match status" value="1"/>
</dbReference>
<dbReference type="InterPro" id="IPR016024">
    <property type="entry name" value="ARM-type_fold"/>
</dbReference>
<dbReference type="RefSeq" id="WP_142707728.1">
    <property type="nucleotide sequence ID" value="NZ_VIRS01000022.1"/>
</dbReference>
<reference evidence="1 2" key="1">
    <citation type="submission" date="2019-07" db="EMBL/GenBank/DDBJ databases">
        <title>Cryptosporangium phraense sp. nov., isolated from plant litter.</title>
        <authorList>
            <person name="Suriyachadkun C."/>
        </authorList>
    </citation>
    <scope>NUCLEOTIDE SEQUENCE [LARGE SCALE GENOMIC DNA]</scope>
    <source>
        <strain evidence="1 2">A-T 5661</strain>
    </source>
</reference>
<dbReference type="Gene3D" id="1.25.10.90">
    <property type="match status" value="1"/>
</dbReference>
<gene>
    <name evidence="1" type="ORF">FL583_27405</name>
</gene>
<organism evidence="1 2">
    <name type="scientific">Cryptosporangium phraense</name>
    <dbReference type="NCBI Taxonomy" id="2593070"/>
    <lineage>
        <taxon>Bacteria</taxon>
        <taxon>Bacillati</taxon>
        <taxon>Actinomycetota</taxon>
        <taxon>Actinomycetes</taxon>
        <taxon>Cryptosporangiales</taxon>
        <taxon>Cryptosporangiaceae</taxon>
        <taxon>Cryptosporangium</taxon>
    </lineage>
</organism>
<dbReference type="SUPFAM" id="SSF48371">
    <property type="entry name" value="ARM repeat"/>
    <property type="match status" value="1"/>
</dbReference>
<keyword evidence="2" id="KW-1185">Reference proteome</keyword>
<dbReference type="AlphaFoldDB" id="A0A545AKE2"/>
<dbReference type="InterPro" id="IPR014825">
    <property type="entry name" value="DNA_alkylation"/>
</dbReference>
<evidence type="ECO:0000313" key="1">
    <source>
        <dbReference type="EMBL" id="TQS41769.1"/>
    </source>
</evidence>
<sequence length="228" mass="25860">MPVEELVAAVRTALAGAADPDKAAPMQAYMKSTMPYLGVGKPERAKALKAVFKDHPLPDRAAWEQAVLALWHDATHREERYAAIDLTGHRAYQPFQDAETLTLYRELIVDGAWWDYVDEIANRRVGPILHADRDGVTPTIRAWSTDPDPWLRRTAILTQLSFKTDTDLGLLADVIEPNLAEKGFFLRKAIGWALRQYAWTDPEWVRAYVDAHESRLSPLSRREAMKNL</sequence>
<evidence type="ECO:0000313" key="2">
    <source>
        <dbReference type="Proteomes" id="UP000317982"/>
    </source>
</evidence>
<protein>
    <submittedName>
        <fullName evidence="1">DNA alkylation repair protein</fullName>
    </submittedName>
</protein>